<organism evidence="1 2">
    <name type="scientific">Pseudomonas citronellolis</name>
    <dbReference type="NCBI Taxonomy" id="53408"/>
    <lineage>
        <taxon>Bacteria</taxon>
        <taxon>Pseudomonadati</taxon>
        <taxon>Pseudomonadota</taxon>
        <taxon>Gammaproteobacteria</taxon>
        <taxon>Pseudomonadales</taxon>
        <taxon>Pseudomonadaceae</taxon>
        <taxon>Pseudomonas</taxon>
    </lineage>
</organism>
<dbReference type="Gene3D" id="3.40.50.1820">
    <property type="entry name" value="alpha/beta hydrolase"/>
    <property type="match status" value="1"/>
</dbReference>
<protein>
    <submittedName>
        <fullName evidence="1">Uncharacterized protein</fullName>
    </submittedName>
</protein>
<dbReference type="InterPro" id="IPR029058">
    <property type="entry name" value="AB_hydrolase_fold"/>
</dbReference>
<dbReference type="SUPFAM" id="SSF53474">
    <property type="entry name" value="alpha/beta-Hydrolases"/>
    <property type="match status" value="1"/>
</dbReference>
<reference evidence="1 2" key="1">
    <citation type="submission" date="2016-05" db="EMBL/GenBank/DDBJ databases">
        <title>Genome Sequence of Pseudomonas citronellolis Strain SJTE-3, an Estrogens and Persistent Organic Pollutants degradation strain.</title>
        <authorList>
            <person name="Liang R."/>
        </authorList>
    </citation>
    <scope>NUCLEOTIDE SEQUENCE [LARGE SCALE GENOMIC DNA]</scope>
    <source>
        <strain evidence="1 2">SJTE-3</strain>
    </source>
</reference>
<sequence length="83" mass="9141">MVQLFSDAALVNRQMLEDMLKYKRLEGVDTALVIRGEADAIIPASHAQGLSAEVHVLPEQAHMLQMEAAEAVNALLMDFLGRH</sequence>
<evidence type="ECO:0000313" key="2">
    <source>
        <dbReference type="Proteomes" id="UP000077748"/>
    </source>
</evidence>
<accession>A0A1A9KD12</accession>
<gene>
    <name evidence="1" type="ORF">A9C11_13190</name>
</gene>
<dbReference type="EMBL" id="CP015878">
    <property type="protein sequence ID" value="ANI14883.1"/>
    <property type="molecule type" value="Genomic_DNA"/>
</dbReference>
<dbReference type="AlphaFoldDB" id="A0A1A9KD12"/>
<dbReference type="Proteomes" id="UP000077748">
    <property type="component" value="Chromosome"/>
</dbReference>
<evidence type="ECO:0000313" key="1">
    <source>
        <dbReference type="EMBL" id="ANI14883.1"/>
    </source>
</evidence>
<proteinExistence type="predicted"/>
<name>A0A1A9KD12_9PSED</name>